<feature type="compositionally biased region" description="Polar residues" evidence="2">
    <location>
        <begin position="131"/>
        <end position="140"/>
    </location>
</feature>
<dbReference type="SUPFAM" id="SSF48452">
    <property type="entry name" value="TPR-like"/>
    <property type="match status" value="1"/>
</dbReference>
<dbReference type="Gene3D" id="1.25.40.10">
    <property type="entry name" value="Tetratricopeptide repeat domain"/>
    <property type="match status" value="1"/>
</dbReference>
<dbReference type="Pfam" id="PF13181">
    <property type="entry name" value="TPR_8"/>
    <property type="match status" value="1"/>
</dbReference>
<name>A0AAD9PEM1_RIDPI</name>
<dbReference type="PROSITE" id="PS50005">
    <property type="entry name" value="TPR"/>
    <property type="match status" value="1"/>
</dbReference>
<proteinExistence type="predicted"/>
<dbReference type="InterPro" id="IPR019734">
    <property type="entry name" value="TPR_rpt"/>
</dbReference>
<dbReference type="Pfam" id="PF14559">
    <property type="entry name" value="TPR_19"/>
    <property type="match status" value="1"/>
</dbReference>
<protein>
    <recommendedName>
        <fullName evidence="5">Trafficking protein particle complex subunit 12</fullName>
    </recommendedName>
</protein>
<evidence type="ECO:0000256" key="2">
    <source>
        <dbReference type="SAM" id="MobiDB-lite"/>
    </source>
</evidence>
<dbReference type="PANTHER" id="PTHR21581">
    <property type="entry name" value="D-ALANYL-D-ALANINE CARBOXYPEPTIDASE"/>
    <property type="match status" value="1"/>
</dbReference>
<feature type="compositionally biased region" description="Basic and acidic residues" evidence="2">
    <location>
        <begin position="192"/>
        <end position="201"/>
    </location>
</feature>
<feature type="compositionally biased region" description="Basic and acidic residues" evidence="2">
    <location>
        <begin position="146"/>
        <end position="156"/>
    </location>
</feature>
<feature type="region of interest" description="Disordered" evidence="2">
    <location>
        <begin position="266"/>
        <end position="303"/>
    </location>
</feature>
<dbReference type="Proteomes" id="UP001209878">
    <property type="component" value="Unassembled WGS sequence"/>
</dbReference>
<evidence type="ECO:0008006" key="5">
    <source>
        <dbReference type="Google" id="ProtNLM"/>
    </source>
</evidence>
<feature type="compositionally biased region" description="Polar residues" evidence="2">
    <location>
        <begin position="100"/>
        <end position="121"/>
    </location>
</feature>
<gene>
    <name evidence="3" type="ORF">NP493_15g05046</name>
</gene>
<reference evidence="3" key="1">
    <citation type="journal article" date="2023" name="Mol. Biol. Evol.">
        <title>Third-Generation Sequencing Reveals the Adaptive Role of the Epigenome in Three Deep-Sea Polychaetes.</title>
        <authorList>
            <person name="Perez M."/>
            <person name="Aroh O."/>
            <person name="Sun Y."/>
            <person name="Lan Y."/>
            <person name="Juniper S.K."/>
            <person name="Young C.R."/>
            <person name="Angers B."/>
            <person name="Qian P.Y."/>
        </authorList>
    </citation>
    <scope>NUCLEOTIDE SEQUENCE</scope>
    <source>
        <strain evidence="3">R07B-5</strain>
    </source>
</reference>
<dbReference type="PANTHER" id="PTHR21581:SF6">
    <property type="entry name" value="TRAFFICKING PROTEIN PARTICLE COMPLEX SUBUNIT 12"/>
    <property type="match status" value="1"/>
</dbReference>
<dbReference type="GO" id="GO:0030008">
    <property type="term" value="C:TRAPP complex"/>
    <property type="evidence" value="ECO:0007669"/>
    <property type="project" value="TreeGrafter"/>
</dbReference>
<feature type="region of interest" description="Disordered" evidence="2">
    <location>
        <begin position="92"/>
        <end position="250"/>
    </location>
</feature>
<accession>A0AAD9PEM1</accession>
<sequence>MSDTEIPKEAAEKSVFVEESLVSPQAEALPAIVTELEPSDGNGISDSEQAMVGSMAELQVAADDIGLSTSKSMESILLETSRVDESEVVVDIPGLYAAETENQPSESEGGQDSDGTSSNHPQVPDQPGQVGENSQTTAESGISEYFKSDVVGHEEDTTFFDNLPPTSAGGDTDVDTSPATDEHKKLAPLRMHTHDESEVKTDPSPTSASPHIYVDDAEPVSFEEEKGAGFKPTPSTKNLSQFFGDNNDDGESKAASFFDVFTADEGDLPLQSPRSSRTFSQSENSVSSVPPETPPIPSSVIEPPLTSPLQQAFPVKEDSMHSLTVDPSLSSDADMKDIGGMSPFQENADSFLSSLCASDVDRRTDAWIPSEITQQVLVAIVTSSPGSYSPDSNQMSLPKIMIEGSLGDPVLQHVESIFGEQEARKRIIITADNVPQDENGLRQLISSENWRAAVDLTTRLLSQCGQGPDRLDNPAPHTHASLQLWFVRTALLMKLRLYADAESECQAFGNLDSADLYYEFYPDTYGGRRGSMVSFDFRVLHAELPLYLGKSQESLDRLYYLHAIVLKILSNLSSGLAEDGSMLQLSDESRIASRELWESREMRLLYAVGNCALNLKDYTVALKIFEDLLKRDANNKEVLLCGVGRIFLQMGDIARAEDYFQQASALSDTADQLSRQRNTMNKGFVALGLNQFAEAHAHFKEVVDMNPTNAVAINNMAVCSLYMGRLTDALSTLETRVMKQPMTFLQESILFNLCTLYELESSHAMQKKQTLLRLVNQHRGNGFNMASLKMA</sequence>
<evidence type="ECO:0000313" key="3">
    <source>
        <dbReference type="EMBL" id="KAK2193353.1"/>
    </source>
</evidence>
<evidence type="ECO:0000313" key="4">
    <source>
        <dbReference type="Proteomes" id="UP001209878"/>
    </source>
</evidence>
<dbReference type="SMART" id="SM00028">
    <property type="entry name" value="TPR"/>
    <property type="match status" value="4"/>
</dbReference>
<keyword evidence="1" id="KW-0802">TPR repeat</keyword>
<organism evidence="3 4">
    <name type="scientific">Ridgeia piscesae</name>
    <name type="common">Tubeworm</name>
    <dbReference type="NCBI Taxonomy" id="27915"/>
    <lineage>
        <taxon>Eukaryota</taxon>
        <taxon>Metazoa</taxon>
        <taxon>Spiralia</taxon>
        <taxon>Lophotrochozoa</taxon>
        <taxon>Annelida</taxon>
        <taxon>Polychaeta</taxon>
        <taxon>Sedentaria</taxon>
        <taxon>Canalipalpata</taxon>
        <taxon>Sabellida</taxon>
        <taxon>Siboglinidae</taxon>
        <taxon>Ridgeia</taxon>
    </lineage>
</organism>
<feature type="repeat" description="TPR" evidence="1">
    <location>
        <begin position="602"/>
        <end position="635"/>
    </location>
</feature>
<dbReference type="InterPro" id="IPR011990">
    <property type="entry name" value="TPR-like_helical_dom_sf"/>
</dbReference>
<evidence type="ECO:0000256" key="1">
    <source>
        <dbReference type="PROSITE-ProRule" id="PRU00339"/>
    </source>
</evidence>
<keyword evidence="4" id="KW-1185">Reference proteome</keyword>
<comment type="caution">
    <text evidence="3">The sequence shown here is derived from an EMBL/GenBank/DDBJ whole genome shotgun (WGS) entry which is preliminary data.</text>
</comment>
<dbReference type="EMBL" id="JAODUO010000014">
    <property type="protein sequence ID" value="KAK2193353.1"/>
    <property type="molecule type" value="Genomic_DNA"/>
</dbReference>
<feature type="compositionally biased region" description="Polar residues" evidence="2">
    <location>
        <begin position="272"/>
        <end position="290"/>
    </location>
</feature>
<feature type="compositionally biased region" description="Polar residues" evidence="2">
    <location>
        <begin position="233"/>
        <end position="244"/>
    </location>
</feature>
<dbReference type="AlphaFoldDB" id="A0AAD9PEM1"/>
<dbReference type="GO" id="GO:0005794">
    <property type="term" value="C:Golgi apparatus"/>
    <property type="evidence" value="ECO:0007669"/>
    <property type="project" value="TreeGrafter"/>
</dbReference>